<dbReference type="SUPFAM" id="SSF101874">
    <property type="entry name" value="YceI-like"/>
    <property type="match status" value="1"/>
</dbReference>
<dbReference type="Proteomes" id="UP000297248">
    <property type="component" value="Unassembled WGS sequence"/>
</dbReference>
<name>A0A4Y8AA65_9SPHI</name>
<reference evidence="3 6" key="3">
    <citation type="submission" date="2020-08" db="EMBL/GenBank/DDBJ databases">
        <title>Genomic Encyclopedia of Type Strains, Phase IV (KMG-IV): sequencing the most valuable type-strain genomes for metagenomic binning, comparative biology and taxonomic classification.</title>
        <authorList>
            <person name="Goeker M."/>
        </authorList>
    </citation>
    <scope>NUCLEOTIDE SEQUENCE [LARGE SCALE GENOMIC DNA]</scope>
    <source>
        <strain evidence="3 6">DSM 100995</strain>
    </source>
</reference>
<feature type="signal peptide" evidence="1">
    <location>
        <begin position="1"/>
        <end position="19"/>
    </location>
</feature>
<dbReference type="PANTHER" id="PTHR34406:SF1">
    <property type="entry name" value="PROTEIN YCEI"/>
    <property type="match status" value="1"/>
</dbReference>
<dbReference type="Proteomes" id="UP000583101">
    <property type="component" value="Unassembled WGS sequence"/>
</dbReference>
<dbReference type="RefSeq" id="WP_134337412.1">
    <property type="nucleotide sequence ID" value="NZ_BMCZ01000005.1"/>
</dbReference>
<evidence type="ECO:0000256" key="1">
    <source>
        <dbReference type="SAM" id="SignalP"/>
    </source>
</evidence>
<protein>
    <submittedName>
        <fullName evidence="3">Polyisoprenoid-binding protein YceI</fullName>
    </submittedName>
    <submittedName>
        <fullName evidence="4">YceI family protein</fullName>
    </submittedName>
</protein>
<evidence type="ECO:0000313" key="6">
    <source>
        <dbReference type="Proteomes" id="UP000583101"/>
    </source>
</evidence>
<dbReference type="SMART" id="SM00867">
    <property type="entry name" value="YceI"/>
    <property type="match status" value="1"/>
</dbReference>
<dbReference type="EMBL" id="JACIEG010000004">
    <property type="protein sequence ID" value="MBB3969971.1"/>
    <property type="molecule type" value="Genomic_DNA"/>
</dbReference>
<evidence type="ECO:0000313" key="4">
    <source>
        <dbReference type="EMBL" id="TEW65340.1"/>
    </source>
</evidence>
<dbReference type="InterPro" id="IPR007372">
    <property type="entry name" value="Lipid/polyisoprenoid-bd_YceI"/>
</dbReference>
<evidence type="ECO:0000313" key="5">
    <source>
        <dbReference type="Proteomes" id="UP000297248"/>
    </source>
</evidence>
<dbReference type="OrthoDB" id="9811006at2"/>
<dbReference type="EMBL" id="SNQG01000005">
    <property type="protein sequence ID" value="TEW65340.1"/>
    <property type="molecule type" value="Genomic_DNA"/>
</dbReference>
<organism evidence="4 5">
    <name type="scientific">Mucilaginibacter phyllosphaerae</name>
    <dbReference type="NCBI Taxonomy" id="1812349"/>
    <lineage>
        <taxon>Bacteria</taxon>
        <taxon>Pseudomonadati</taxon>
        <taxon>Bacteroidota</taxon>
        <taxon>Sphingobacteriia</taxon>
        <taxon>Sphingobacteriales</taxon>
        <taxon>Sphingobacteriaceae</taxon>
        <taxon>Mucilaginibacter</taxon>
    </lineage>
</organism>
<feature type="chain" id="PRO_5044616374" evidence="1">
    <location>
        <begin position="20"/>
        <end position="176"/>
    </location>
</feature>
<feature type="domain" description="Lipid/polyisoprenoid-binding YceI-like" evidence="2">
    <location>
        <begin position="22"/>
        <end position="175"/>
    </location>
</feature>
<reference evidence="4 5" key="1">
    <citation type="journal article" date="2016" name="Int. J. Syst. Evol. Microbiol.">
        <title>Proposal of Mucilaginibacter phyllosphaerae sp. nov. isolated from the phyllosphere of Galium album.</title>
        <authorList>
            <person name="Aydogan E.L."/>
            <person name="Busse H.J."/>
            <person name="Moser G."/>
            <person name="Muller C."/>
            <person name="Kampfer P."/>
            <person name="Glaeser S.P."/>
        </authorList>
    </citation>
    <scope>NUCLEOTIDE SEQUENCE [LARGE SCALE GENOMIC DNA]</scope>
    <source>
        <strain evidence="4 5">PP-F2FG21</strain>
    </source>
</reference>
<dbReference type="PANTHER" id="PTHR34406">
    <property type="entry name" value="PROTEIN YCEI"/>
    <property type="match status" value="1"/>
</dbReference>
<reference evidence="4" key="2">
    <citation type="submission" date="2019-03" db="EMBL/GenBank/DDBJ databases">
        <authorList>
            <person name="Yan Y.-Q."/>
            <person name="Du Z.-J."/>
        </authorList>
    </citation>
    <scope>NUCLEOTIDE SEQUENCE</scope>
    <source>
        <strain evidence="4">PP-F2FG21</strain>
    </source>
</reference>
<accession>A0A4Y8AA65</accession>
<evidence type="ECO:0000259" key="2">
    <source>
        <dbReference type="SMART" id="SM00867"/>
    </source>
</evidence>
<comment type="caution">
    <text evidence="4">The sequence shown here is derived from an EMBL/GenBank/DDBJ whole genome shotgun (WGS) entry which is preliminary data.</text>
</comment>
<sequence>MKNVIAAIALIIASTGAFAQTRSNITKSKISFELKNLGIKTGGTIGGIQGDINFDPTNLAAGKIEATADVNTINTDNDMRDAHLKKDDYFDVEKYPKMSLSSVSFKKSGKSYIGQFNLSIKGRTKAVEIPFSYVETTAGNLFKGSFKINRKDFAIGGNSMTMSDDVTINFEAEATK</sequence>
<evidence type="ECO:0000313" key="3">
    <source>
        <dbReference type="EMBL" id="MBB3969971.1"/>
    </source>
</evidence>
<proteinExistence type="predicted"/>
<dbReference type="AlphaFoldDB" id="A0A4Y8AA65"/>
<keyword evidence="6" id="KW-1185">Reference proteome</keyword>
<gene>
    <name evidence="4" type="ORF">E2R65_15640</name>
    <name evidence="3" type="ORF">GGR35_002584</name>
</gene>
<dbReference type="Gene3D" id="2.40.128.110">
    <property type="entry name" value="Lipid/polyisoprenoid-binding, YceI-like"/>
    <property type="match status" value="1"/>
</dbReference>
<dbReference type="InterPro" id="IPR036761">
    <property type="entry name" value="TTHA0802/YceI-like_sf"/>
</dbReference>
<dbReference type="Pfam" id="PF04264">
    <property type="entry name" value="YceI"/>
    <property type="match status" value="1"/>
</dbReference>
<keyword evidence="1" id="KW-0732">Signal</keyword>